<protein>
    <submittedName>
        <fullName evidence="2">Uncharacterized protein</fullName>
    </submittedName>
</protein>
<evidence type="ECO:0000313" key="2">
    <source>
        <dbReference type="EMBL" id="CAL1380956.1"/>
    </source>
</evidence>
<keyword evidence="3" id="KW-1185">Reference proteome</keyword>
<evidence type="ECO:0000256" key="1">
    <source>
        <dbReference type="SAM" id="MobiDB-lite"/>
    </source>
</evidence>
<sequence>MVQEPTPFNWETLRYQLLLQNHRDMTWIKGLPRPPPHALDAADLPEASDTKARHGPLRPSRHAHVPASTSTTALEVPDPSHSIADQMAAIAR</sequence>
<dbReference type="Proteomes" id="UP001497516">
    <property type="component" value="Chromosome 4"/>
</dbReference>
<gene>
    <name evidence="2" type="ORF">LTRI10_LOCUS22369</name>
</gene>
<dbReference type="EMBL" id="OZ034817">
    <property type="protein sequence ID" value="CAL1380956.1"/>
    <property type="molecule type" value="Genomic_DNA"/>
</dbReference>
<accession>A0AAV2E4U4</accession>
<evidence type="ECO:0000313" key="3">
    <source>
        <dbReference type="Proteomes" id="UP001497516"/>
    </source>
</evidence>
<proteinExistence type="predicted"/>
<reference evidence="2 3" key="1">
    <citation type="submission" date="2024-04" db="EMBL/GenBank/DDBJ databases">
        <authorList>
            <person name="Fracassetti M."/>
        </authorList>
    </citation>
    <scope>NUCLEOTIDE SEQUENCE [LARGE SCALE GENOMIC DNA]</scope>
</reference>
<feature type="compositionally biased region" description="Basic residues" evidence="1">
    <location>
        <begin position="53"/>
        <end position="64"/>
    </location>
</feature>
<feature type="region of interest" description="Disordered" evidence="1">
    <location>
        <begin position="29"/>
        <end position="92"/>
    </location>
</feature>
<name>A0AAV2E4U4_9ROSI</name>
<dbReference type="AlphaFoldDB" id="A0AAV2E4U4"/>
<organism evidence="2 3">
    <name type="scientific">Linum trigynum</name>
    <dbReference type="NCBI Taxonomy" id="586398"/>
    <lineage>
        <taxon>Eukaryota</taxon>
        <taxon>Viridiplantae</taxon>
        <taxon>Streptophyta</taxon>
        <taxon>Embryophyta</taxon>
        <taxon>Tracheophyta</taxon>
        <taxon>Spermatophyta</taxon>
        <taxon>Magnoliopsida</taxon>
        <taxon>eudicotyledons</taxon>
        <taxon>Gunneridae</taxon>
        <taxon>Pentapetalae</taxon>
        <taxon>rosids</taxon>
        <taxon>fabids</taxon>
        <taxon>Malpighiales</taxon>
        <taxon>Linaceae</taxon>
        <taxon>Linum</taxon>
    </lineage>
</organism>